<gene>
    <name evidence="6" type="ORF">EGW08_018361</name>
</gene>
<feature type="compositionally biased region" description="Pro residues" evidence="4">
    <location>
        <begin position="711"/>
        <end position="720"/>
    </location>
</feature>
<feature type="region of interest" description="Disordered" evidence="4">
    <location>
        <begin position="699"/>
        <end position="775"/>
    </location>
</feature>
<dbReference type="PROSITE" id="PS50217">
    <property type="entry name" value="BZIP"/>
    <property type="match status" value="1"/>
</dbReference>
<evidence type="ECO:0000256" key="3">
    <source>
        <dbReference type="ARBA" id="ARBA00023163"/>
    </source>
</evidence>
<name>A0A433SX48_ELYCH</name>
<sequence length="775" mass="83485">MAMNNGNHTTPTSSSSSSNNNHNNTTTTSSSITSWCDNGTDNGTEPDSEAATMRMLMANLPSTAFSTSTPDPRLQRARLEMERTNQITPVLKEELRLRILHKRMEKGEPEIETGASAEPKKYELTDEEKVKRERRKAQNRQAAKRCREKRKRNQLNEAEASELIRENNQKLAAEVRVLRQRYDYLMRFLREHISDGRCKLAAGNDLQVLTGATVCLDGEQQLQLHNHHHHPHQQPQPVESSSAEAESFTRPGSCAAVEVDGLQVVERVDLQPDMADTVTISLPHTPLHPVDAPRITHELRPLSSEDVSAILPDDIDLNLSDPSSDTSSPILNPSTMFSSSLSDQLASTPTLFLQNAGTAYSPCSPSFAMSDTTSGLGSSLSFYNSDQSGNQTSYSYANENHSLGNNSSAAFSATSTNDISSYQQPTASRPDDHLSSIPLGGQFSFDQLQNLCQTKHDFSPSTNYRPLFPNESQSCETLPVSQFPTTSHQAGHHASTGLQIKTEDGESVTGWNTPMSFPQTTIETLIAFLPNDASGTQTDAFTNVDIQIENTANNFVSHNTPQCSPVTLSPASVCPDSVQLEHQSVLADRTSPLSVATTSYEHLTQPQRGNPMFAWSPCPPAATVFLDSSASSPSDASTKVMHTPITPVSSNATYGGGSSTINHKPRAGIRRPSSGVSFHGASVHSLVATMLQSFTSQLSSSSSSASSSTLSPPPSVPSPSPSSSHEVPESPSILVGAGGCCDDGRGYAHHLSPMGPVLSAQQSSAHLEDISSDED</sequence>
<feature type="compositionally biased region" description="Basic residues" evidence="4">
    <location>
        <begin position="132"/>
        <end position="153"/>
    </location>
</feature>
<dbReference type="SMART" id="SM00338">
    <property type="entry name" value="BRLZ"/>
    <property type="match status" value="1"/>
</dbReference>
<feature type="region of interest" description="Disordered" evidence="4">
    <location>
        <begin position="415"/>
        <end position="434"/>
    </location>
</feature>
<feature type="region of interest" description="Disordered" evidence="4">
    <location>
        <begin position="1"/>
        <end position="47"/>
    </location>
</feature>
<proteinExistence type="predicted"/>
<dbReference type="STRING" id="188477.A0A433SX48"/>
<dbReference type="GO" id="GO:0000981">
    <property type="term" value="F:DNA-binding transcription factor activity, RNA polymerase II-specific"/>
    <property type="evidence" value="ECO:0007669"/>
    <property type="project" value="TreeGrafter"/>
</dbReference>
<feature type="compositionally biased region" description="Basic and acidic residues" evidence="4">
    <location>
        <begin position="118"/>
        <end position="131"/>
    </location>
</feature>
<dbReference type="GO" id="GO:0005634">
    <property type="term" value="C:nucleus"/>
    <property type="evidence" value="ECO:0007669"/>
    <property type="project" value="TreeGrafter"/>
</dbReference>
<feature type="compositionally biased region" description="Polar residues" evidence="4">
    <location>
        <begin position="418"/>
        <end position="427"/>
    </location>
</feature>
<feature type="compositionally biased region" description="Low complexity" evidence="4">
    <location>
        <begin position="721"/>
        <end position="732"/>
    </location>
</feature>
<dbReference type="Proteomes" id="UP000271974">
    <property type="component" value="Unassembled WGS sequence"/>
</dbReference>
<feature type="region of interest" description="Disordered" evidence="4">
    <location>
        <begin position="320"/>
        <end position="339"/>
    </location>
</feature>
<feature type="region of interest" description="Disordered" evidence="4">
    <location>
        <begin position="226"/>
        <end position="250"/>
    </location>
</feature>
<keyword evidence="2" id="KW-0238">DNA-binding</keyword>
<accession>A0A433SX48</accession>
<feature type="compositionally biased region" description="Polar residues" evidence="4">
    <location>
        <begin position="35"/>
        <end position="45"/>
    </location>
</feature>
<evidence type="ECO:0000256" key="1">
    <source>
        <dbReference type="ARBA" id="ARBA00023015"/>
    </source>
</evidence>
<dbReference type="EMBL" id="RQTK01000891">
    <property type="protein sequence ID" value="RUS73875.1"/>
    <property type="molecule type" value="Genomic_DNA"/>
</dbReference>
<evidence type="ECO:0000256" key="4">
    <source>
        <dbReference type="SAM" id="MobiDB-lite"/>
    </source>
</evidence>
<feature type="domain" description="BZIP" evidence="5">
    <location>
        <begin position="129"/>
        <end position="192"/>
    </location>
</feature>
<dbReference type="PANTHER" id="PTHR23351">
    <property type="entry name" value="FOS TRANSCRIPTION FACTOR-RELATED"/>
    <property type="match status" value="1"/>
</dbReference>
<dbReference type="GO" id="GO:0000978">
    <property type="term" value="F:RNA polymerase II cis-regulatory region sequence-specific DNA binding"/>
    <property type="evidence" value="ECO:0007669"/>
    <property type="project" value="TreeGrafter"/>
</dbReference>
<dbReference type="Pfam" id="PF00170">
    <property type="entry name" value="bZIP_1"/>
    <property type="match status" value="1"/>
</dbReference>
<evidence type="ECO:0000259" key="5">
    <source>
        <dbReference type="PROSITE" id="PS50217"/>
    </source>
</evidence>
<evidence type="ECO:0000256" key="2">
    <source>
        <dbReference type="ARBA" id="ARBA00023125"/>
    </source>
</evidence>
<reference evidence="6 7" key="1">
    <citation type="submission" date="2019-01" db="EMBL/GenBank/DDBJ databases">
        <title>A draft genome assembly of the solar-powered sea slug Elysia chlorotica.</title>
        <authorList>
            <person name="Cai H."/>
            <person name="Li Q."/>
            <person name="Fang X."/>
            <person name="Li J."/>
            <person name="Curtis N.E."/>
            <person name="Altenburger A."/>
            <person name="Shibata T."/>
            <person name="Feng M."/>
            <person name="Maeda T."/>
            <person name="Schwartz J.A."/>
            <person name="Shigenobu S."/>
            <person name="Lundholm N."/>
            <person name="Nishiyama T."/>
            <person name="Yang H."/>
            <person name="Hasebe M."/>
            <person name="Li S."/>
            <person name="Pierce S.K."/>
            <person name="Wang J."/>
        </authorList>
    </citation>
    <scope>NUCLEOTIDE SEQUENCE [LARGE SCALE GENOMIC DNA]</scope>
    <source>
        <strain evidence="6">EC2010</strain>
        <tissue evidence="6">Whole organism of an adult</tissue>
    </source>
</reference>
<evidence type="ECO:0000313" key="7">
    <source>
        <dbReference type="Proteomes" id="UP000271974"/>
    </source>
</evidence>
<dbReference type="InterPro" id="IPR000837">
    <property type="entry name" value="AP-1"/>
</dbReference>
<dbReference type="AlphaFoldDB" id="A0A433SX48"/>
<organism evidence="6 7">
    <name type="scientific">Elysia chlorotica</name>
    <name type="common">Eastern emerald elysia</name>
    <name type="synonym">Sea slug</name>
    <dbReference type="NCBI Taxonomy" id="188477"/>
    <lineage>
        <taxon>Eukaryota</taxon>
        <taxon>Metazoa</taxon>
        <taxon>Spiralia</taxon>
        <taxon>Lophotrochozoa</taxon>
        <taxon>Mollusca</taxon>
        <taxon>Gastropoda</taxon>
        <taxon>Heterobranchia</taxon>
        <taxon>Euthyneura</taxon>
        <taxon>Panpulmonata</taxon>
        <taxon>Sacoglossa</taxon>
        <taxon>Placobranchoidea</taxon>
        <taxon>Plakobranchidae</taxon>
        <taxon>Elysia</taxon>
    </lineage>
</organism>
<evidence type="ECO:0000313" key="6">
    <source>
        <dbReference type="EMBL" id="RUS73875.1"/>
    </source>
</evidence>
<feature type="region of interest" description="Disordered" evidence="4">
    <location>
        <begin position="648"/>
        <end position="674"/>
    </location>
</feature>
<keyword evidence="7" id="KW-1185">Reference proteome</keyword>
<dbReference type="OrthoDB" id="6160910at2759"/>
<dbReference type="InterPro" id="IPR004827">
    <property type="entry name" value="bZIP"/>
</dbReference>
<keyword evidence="3" id="KW-0804">Transcription</keyword>
<dbReference type="Gene3D" id="1.20.5.170">
    <property type="match status" value="1"/>
</dbReference>
<dbReference type="PANTHER" id="PTHR23351:SF24">
    <property type="entry name" value="ACTIVATING TRANSCRIPTION FACTOR 3-RELATED"/>
    <property type="match status" value="1"/>
</dbReference>
<feature type="compositionally biased region" description="Low complexity" evidence="4">
    <location>
        <begin position="1"/>
        <end position="34"/>
    </location>
</feature>
<feature type="region of interest" description="Disordered" evidence="4">
    <location>
        <begin position="107"/>
        <end position="156"/>
    </location>
</feature>
<dbReference type="PROSITE" id="PS00036">
    <property type="entry name" value="BZIP_BASIC"/>
    <property type="match status" value="1"/>
</dbReference>
<dbReference type="CDD" id="cd14692">
    <property type="entry name" value="bZIP_ATF4"/>
    <property type="match status" value="1"/>
</dbReference>
<feature type="compositionally biased region" description="Low complexity" evidence="4">
    <location>
        <begin position="699"/>
        <end position="710"/>
    </location>
</feature>
<keyword evidence="1" id="KW-0805">Transcription regulation</keyword>
<comment type="caution">
    <text evidence="6">The sequence shown here is derived from an EMBL/GenBank/DDBJ whole genome shotgun (WGS) entry which is preliminary data.</text>
</comment>
<protein>
    <recommendedName>
        <fullName evidence="5">BZIP domain-containing protein</fullName>
    </recommendedName>
</protein>